<gene>
    <name evidence="1" type="ORF">EZH22_19560</name>
</gene>
<name>A0A974PKK5_9HYPH</name>
<dbReference type="KEGG" id="xdi:EZH22_19560"/>
<sequence length="471" mass="53080">MVTFLIEKPRYVYIYGKQIFEDSRGRREGMSEAARLCVLFDADTRNNRDLLAVNYNKISSLFEGFADVVAVFEGKGADNLPFERVIELSSTEIFNNTAHQKGDSLIPGNVDLKLLASVECLPEFTHFIRIEFDVWPTDKAVAHIPELCRHATSGAFGASFIRSQSNDSTWMYWPTLQESPGESVSATERMTGFLPLMFFSREFIEHYRTELERGWRGHYEALMPTLARRAGVPLVELGQEGLKLTSYCEFNTVAREYDTPSDGAFIHPVKTLGKRSVTAHTYIDKIHATAAEIDEIARRMRESSCYLEYGSGGTTLLACELGVQSITSIDTDLAFCTQLIEKYSLRSYIDTGRLALRHVNIGKTGNWGYPLSTPPERQIHNYISWPSKIDGIDLILIDGRYRVAVAAAAALAITSNTVIMFHDYFDRPQYGLVEEFLAPVGRVERLAVFRKIEGAEEKARAILRDKFSLAD</sequence>
<evidence type="ECO:0008006" key="3">
    <source>
        <dbReference type="Google" id="ProtNLM"/>
    </source>
</evidence>
<evidence type="ECO:0000313" key="2">
    <source>
        <dbReference type="Proteomes" id="UP000596427"/>
    </source>
</evidence>
<reference evidence="1 2" key="1">
    <citation type="submission" date="2020-10" db="EMBL/GenBank/DDBJ databases">
        <title>Degradation of 1,4-Dioxane by Xanthobacter sp. YN2, via a Novel Group-2 Soluble Di-Iron Monooxygenase.</title>
        <authorList>
            <person name="Ma F."/>
            <person name="Wang Y."/>
            <person name="Yang J."/>
            <person name="Guo H."/>
            <person name="Su D."/>
            <person name="Yu L."/>
        </authorList>
    </citation>
    <scope>NUCLEOTIDE SEQUENCE [LARGE SCALE GENOMIC DNA]</scope>
    <source>
        <strain evidence="1 2">YN2</strain>
    </source>
</reference>
<keyword evidence="2" id="KW-1185">Reference proteome</keyword>
<dbReference type="AlphaFoldDB" id="A0A974PKK5"/>
<proteinExistence type="predicted"/>
<accession>A0A974PKK5</accession>
<organism evidence="1 2">
    <name type="scientific">Xanthobacter dioxanivorans</name>
    <dbReference type="NCBI Taxonomy" id="2528964"/>
    <lineage>
        <taxon>Bacteria</taxon>
        <taxon>Pseudomonadati</taxon>
        <taxon>Pseudomonadota</taxon>
        <taxon>Alphaproteobacteria</taxon>
        <taxon>Hyphomicrobiales</taxon>
        <taxon>Xanthobacteraceae</taxon>
        <taxon>Xanthobacter</taxon>
    </lineage>
</organism>
<evidence type="ECO:0000313" key="1">
    <source>
        <dbReference type="EMBL" id="QRG05278.1"/>
    </source>
</evidence>
<dbReference type="RefSeq" id="WP_203192146.1">
    <property type="nucleotide sequence ID" value="NZ_CP063362.1"/>
</dbReference>
<dbReference type="Gene3D" id="3.40.50.150">
    <property type="entry name" value="Vaccinia Virus protein VP39"/>
    <property type="match status" value="1"/>
</dbReference>
<dbReference type="InterPro" id="IPR029063">
    <property type="entry name" value="SAM-dependent_MTases_sf"/>
</dbReference>
<dbReference type="EMBL" id="CP063362">
    <property type="protein sequence ID" value="QRG05278.1"/>
    <property type="molecule type" value="Genomic_DNA"/>
</dbReference>
<protein>
    <recommendedName>
        <fullName evidence="3">Methyltransferase</fullName>
    </recommendedName>
</protein>
<dbReference type="Proteomes" id="UP000596427">
    <property type="component" value="Chromosome"/>
</dbReference>